<keyword evidence="1" id="KW-0472">Membrane</keyword>
<name>A0A426YMQ2_ENSVE</name>
<organism evidence="2 3">
    <name type="scientific">Ensete ventricosum</name>
    <name type="common">Abyssinian banana</name>
    <name type="synonym">Musa ensete</name>
    <dbReference type="NCBI Taxonomy" id="4639"/>
    <lineage>
        <taxon>Eukaryota</taxon>
        <taxon>Viridiplantae</taxon>
        <taxon>Streptophyta</taxon>
        <taxon>Embryophyta</taxon>
        <taxon>Tracheophyta</taxon>
        <taxon>Spermatophyta</taxon>
        <taxon>Magnoliopsida</taxon>
        <taxon>Liliopsida</taxon>
        <taxon>Zingiberales</taxon>
        <taxon>Musaceae</taxon>
        <taxon>Ensete</taxon>
    </lineage>
</organism>
<sequence>MALRQRGWNWSSALVGAASAAAATVVVVVLGRPRDATFRLISITLSSFRLNLPLLDVDLTLTVLVTNPNLAPIHYAPAC</sequence>
<comment type="caution">
    <text evidence="2">The sequence shown here is derived from an EMBL/GenBank/DDBJ whole genome shotgun (WGS) entry which is preliminary data.</text>
</comment>
<evidence type="ECO:0000256" key="1">
    <source>
        <dbReference type="SAM" id="Phobius"/>
    </source>
</evidence>
<proteinExistence type="predicted"/>
<evidence type="ECO:0000313" key="3">
    <source>
        <dbReference type="Proteomes" id="UP000287651"/>
    </source>
</evidence>
<protein>
    <recommendedName>
        <fullName evidence="4">Late embryogenesis abundant protein LEA-2 subgroup domain-containing protein</fullName>
    </recommendedName>
</protein>
<keyword evidence="1" id="KW-0812">Transmembrane</keyword>
<dbReference type="Proteomes" id="UP000287651">
    <property type="component" value="Unassembled WGS sequence"/>
</dbReference>
<gene>
    <name evidence="2" type="ORF">B296_00046057</name>
</gene>
<evidence type="ECO:0008006" key="4">
    <source>
        <dbReference type="Google" id="ProtNLM"/>
    </source>
</evidence>
<dbReference type="EMBL" id="AMZH03011370">
    <property type="protein sequence ID" value="RRT52997.1"/>
    <property type="molecule type" value="Genomic_DNA"/>
</dbReference>
<dbReference type="AlphaFoldDB" id="A0A426YMQ2"/>
<accession>A0A426YMQ2</accession>
<evidence type="ECO:0000313" key="2">
    <source>
        <dbReference type="EMBL" id="RRT52997.1"/>
    </source>
</evidence>
<feature type="transmembrane region" description="Helical" evidence="1">
    <location>
        <begin position="12"/>
        <end position="31"/>
    </location>
</feature>
<reference evidence="2 3" key="1">
    <citation type="journal article" date="2014" name="Agronomy (Basel)">
        <title>A Draft Genome Sequence for Ensete ventricosum, the Drought-Tolerant Tree Against Hunger.</title>
        <authorList>
            <person name="Harrison J."/>
            <person name="Moore K.A."/>
            <person name="Paszkiewicz K."/>
            <person name="Jones T."/>
            <person name="Grant M."/>
            <person name="Ambacheew D."/>
            <person name="Muzemil S."/>
            <person name="Studholme D.J."/>
        </authorList>
    </citation>
    <scope>NUCLEOTIDE SEQUENCE [LARGE SCALE GENOMIC DNA]</scope>
</reference>
<keyword evidence="1" id="KW-1133">Transmembrane helix</keyword>